<dbReference type="Proteomes" id="UP000078550">
    <property type="component" value="Unassembled WGS sequence"/>
</dbReference>
<feature type="signal peptide" evidence="2">
    <location>
        <begin position="1"/>
        <end position="21"/>
    </location>
</feature>
<protein>
    <recommendedName>
        <fullName evidence="7">Fam-b protein</fullName>
    </recommendedName>
</protein>
<feature type="chain" id="PRO_5015059997" description="Fam-b protein" evidence="2">
    <location>
        <begin position="22"/>
        <end position="199"/>
    </location>
</feature>
<gene>
    <name evidence="3" type="ORF">POVWA1_060580</name>
    <name evidence="4" type="ORF">POVWA2_059920</name>
</gene>
<feature type="compositionally biased region" description="Acidic residues" evidence="1">
    <location>
        <begin position="127"/>
        <end position="139"/>
    </location>
</feature>
<dbReference type="Proteomes" id="UP000078555">
    <property type="component" value="Unassembled WGS sequence"/>
</dbReference>
<evidence type="ECO:0000313" key="4">
    <source>
        <dbReference type="EMBL" id="SBT50348.1"/>
    </source>
</evidence>
<evidence type="ECO:0000313" key="6">
    <source>
        <dbReference type="Proteomes" id="UP000078555"/>
    </source>
</evidence>
<name>A0A1A9A2F5_PLAOA</name>
<dbReference type="AlphaFoldDB" id="A0A1A9A2F5"/>
<evidence type="ECO:0000313" key="5">
    <source>
        <dbReference type="Proteomes" id="UP000078550"/>
    </source>
</evidence>
<reference evidence="4" key="1">
    <citation type="submission" date="2016-05" db="EMBL/GenBank/DDBJ databases">
        <authorList>
            <person name="Lavstsen T."/>
            <person name="Jespersen J.S."/>
        </authorList>
    </citation>
    <scope>NUCLEOTIDE SEQUENCE [LARGE SCALE GENOMIC DNA]</scope>
</reference>
<organism evidence="4 5">
    <name type="scientific">Plasmodium ovale wallikeri</name>
    <dbReference type="NCBI Taxonomy" id="864142"/>
    <lineage>
        <taxon>Eukaryota</taxon>
        <taxon>Sar</taxon>
        <taxon>Alveolata</taxon>
        <taxon>Apicomplexa</taxon>
        <taxon>Aconoidasida</taxon>
        <taxon>Haemosporida</taxon>
        <taxon>Plasmodiidae</taxon>
        <taxon>Plasmodium</taxon>
        <taxon>Plasmodium (Plasmodium)</taxon>
    </lineage>
</organism>
<evidence type="ECO:0008006" key="7">
    <source>
        <dbReference type="Google" id="ProtNLM"/>
    </source>
</evidence>
<accession>A0A1A9A2F5</accession>
<reference evidence="5 6" key="2">
    <citation type="submission" date="2016-05" db="EMBL/GenBank/DDBJ databases">
        <authorList>
            <person name="Naeem Raeece"/>
        </authorList>
    </citation>
    <scope>NUCLEOTIDE SEQUENCE [LARGE SCALE GENOMIC DNA]</scope>
</reference>
<keyword evidence="2" id="KW-0732">Signal</keyword>
<evidence type="ECO:0000256" key="1">
    <source>
        <dbReference type="SAM" id="MobiDB-lite"/>
    </source>
</evidence>
<evidence type="ECO:0000256" key="2">
    <source>
        <dbReference type="SAM" id="SignalP"/>
    </source>
</evidence>
<evidence type="ECO:0000313" key="3">
    <source>
        <dbReference type="EMBL" id="SBT50021.1"/>
    </source>
</evidence>
<keyword evidence="6" id="KW-1185">Reference proteome</keyword>
<feature type="region of interest" description="Disordered" evidence="1">
    <location>
        <begin position="119"/>
        <end position="145"/>
    </location>
</feature>
<dbReference type="EMBL" id="FLRE01000201">
    <property type="protein sequence ID" value="SBT50348.1"/>
    <property type="molecule type" value="Genomic_DNA"/>
</dbReference>
<proteinExistence type="predicted"/>
<dbReference type="EMBL" id="FLRD01000159">
    <property type="protein sequence ID" value="SBT50021.1"/>
    <property type="molecule type" value="Genomic_DNA"/>
</dbReference>
<sequence length="199" mass="23872">MTMNALALICITYTFVIWINCMDPVKKGNENFPSRNLPEETNFDSAYPSFNVHYNFEPKDWKSIEFIEKENTNFLNEINNEIKRMAEDKKKINYVLNIQKQQLEELLFFISHIKHNKNNRRDKVDTENENEEKDNEEEEGKQQVDTMPLYLRSGKFVEDKLDDNMAIKMFNEINDYTVKKFRLTDQDSFYHTLAEQWIS</sequence>